<reference evidence="1" key="1">
    <citation type="submission" date="2023-06" db="EMBL/GenBank/DDBJ databases">
        <authorList>
            <person name="Kurt Z."/>
        </authorList>
    </citation>
    <scope>NUCLEOTIDE SEQUENCE</scope>
</reference>
<protein>
    <submittedName>
        <fullName evidence="2">Hypothetical_protein</fullName>
    </submittedName>
</protein>
<comment type="caution">
    <text evidence="1">The sequence shown here is derived from an EMBL/GenBank/DDBJ whole genome shotgun (WGS) entry which is preliminary data.</text>
</comment>
<organism evidence="1">
    <name type="scientific">Hexamita inflata</name>
    <dbReference type="NCBI Taxonomy" id="28002"/>
    <lineage>
        <taxon>Eukaryota</taxon>
        <taxon>Metamonada</taxon>
        <taxon>Diplomonadida</taxon>
        <taxon>Hexamitidae</taxon>
        <taxon>Hexamitinae</taxon>
        <taxon>Hexamita</taxon>
    </lineage>
</organism>
<keyword evidence="3" id="KW-1185">Reference proteome</keyword>
<dbReference type="AlphaFoldDB" id="A0AA86QEY3"/>
<proteinExistence type="predicted"/>
<dbReference type="EMBL" id="CATOUU010000865">
    <property type="protein sequence ID" value="CAI9955611.1"/>
    <property type="molecule type" value="Genomic_DNA"/>
</dbReference>
<evidence type="ECO:0000313" key="2">
    <source>
        <dbReference type="EMBL" id="CAL5979296.1"/>
    </source>
</evidence>
<evidence type="ECO:0000313" key="1">
    <source>
        <dbReference type="EMBL" id="CAI9955611.1"/>
    </source>
</evidence>
<dbReference type="EMBL" id="CAXDID020000010">
    <property type="protein sequence ID" value="CAL5979296.1"/>
    <property type="molecule type" value="Genomic_DNA"/>
</dbReference>
<dbReference type="Proteomes" id="UP001642409">
    <property type="component" value="Unassembled WGS sequence"/>
</dbReference>
<sequence>MELKLPVLKNPIRQPLRKLKDKNTVSTDSQSFVKIQVSAYSQLICKIQEQNMTLEALNNKLTSIVLSQKKIDMTVDTLTTNYHKQLKRAYKQIQQQQKRTNTIMGLYIE</sequence>
<gene>
    <name evidence="1" type="ORF">HINF_LOCUS43256</name>
    <name evidence="2" type="ORF">HINF_LOCUS5443</name>
</gene>
<reference evidence="2 3" key="2">
    <citation type="submission" date="2024-07" db="EMBL/GenBank/DDBJ databases">
        <authorList>
            <person name="Akdeniz Z."/>
        </authorList>
    </citation>
    <scope>NUCLEOTIDE SEQUENCE [LARGE SCALE GENOMIC DNA]</scope>
</reference>
<accession>A0AA86QEY3</accession>
<evidence type="ECO:0000313" key="3">
    <source>
        <dbReference type="Proteomes" id="UP001642409"/>
    </source>
</evidence>
<name>A0AA86QEY3_9EUKA</name>